<proteinExistence type="predicted"/>
<dbReference type="Proteomes" id="UP000296374">
    <property type="component" value="Plasmid unnamed1"/>
</dbReference>
<organism evidence="1 2">
    <name type="scientific">Paracoccus liaowanqingii</name>
    <dbReference type="NCBI Taxonomy" id="2560053"/>
    <lineage>
        <taxon>Bacteria</taxon>
        <taxon>Pseudomonadati</taxon>
        <taxon>Pseudomonadota</taxon>
        <taxon>Alphaproteobacteria</taxon>
        <taxon>Rhodobacterales</taxon>
        <taxon>Paracoccaceae</taxon>
        <taxon>Paracoccus</taxon>
    </lineage>
</organism>
<geneLocation type="plasmid" evidence="1 2">
    <name>unnamed1</name>
</geneLocation>
<dbReference type="AlphaFoldDB" id="A0A4Y5SVZ6"/>
<sequence length="64" mass="7538">MPILKSASEKAARAFEMERLRVAITQQRLMLDQKNNEQIQRMIEAKVAEADRRLRRQRTPVTQS</sequence>
<reference evidence="2" key="1">
    <citation type="submission" date="2019-05" db="EMBL/GenBank/DDBJ databases">
        <title>Tamlana fucoidanivorans sp. nov., isolated from the surface of algae collected from Fujian province in China.</title>
        <authorList>
            <person name="Li J."/>
        </authorList>
    </citation>
    <scope>NUCLEOTIDE SEQUENCE [LARGE SCALE GENOMIC DNA]</scope>
    <source>
        <strain evidence="2">2251</strain>
        <plasmid evidence="2">unnamed1</plasmid>
    </source>
</reference>
<dbReference type="KEGG" id="plia:E4191_23105"/>
<dbReference type="EMBL" id="CP040765">
    <property type="protein sequence ID" value="QDA36934.1"/>
    <property type="molecule type" value="Genomic_DNA"/>
</dbReference>
<name>A0A4Y5SVZ6_9RHOB</name>
<gene>
    <name evidence="1" type="ORF">E4191_23105</name>
</gene>
<protein>
    <submittedName>
        <fullName evidence="1">Uncharacterized protein</fullName>
    </submittedName>
</protein>
<dbReference type="RefSeq" id="WP_139616613.1">
    <property type="nucleotide sequence ID" value="NZ_CP040765.1"/>
</dbReference>
<accession>A0A4Y5SVZ6</accession>
<evidence type="ECO:0000313" key="2">
    <source>
        <dbReference type="Proteomes" id="UP000296374"/>
    </source>
</evidence>
<evidence type="ECO:0000313" key="1">
    <source>
        <dbReference type="EMBL" id="QDA36934.1"/>
    </source>
</evidence>
<keyword evidence="1" id="KW-0614">Plasmid</keyword>